<evidence type="ECO:0000313" key="4">
    <source>
        <dbReference type="Proteomes" id="UP001167831"/>
    </source>
</evidence>
<feature type="region of interest" description="Disordered" evidence="1">
    <location>
        <begin position="29"/>
        <end position="48"/>
    </location>
</feature>
<dbReference type="EMBL" id="JAUEIE010000002">
    <property type="protein sequence ID" value="MDN0022004.1"/>
    <property type="molecule type" value="Genomic_DNA"/>
</dbReference>
<dbReference type="Proteomes" id="UP001168478">
    <property type="component" value="Unassembled WGS sequence"/>
</dbReference>
<reference evidence="3" key="2">
    <citation type="submission" date="2023-08" db="EMBL/GenBank/DDBJ databases">
        <title>Identification and characterization of horizontal gene transfer across gut microbiota members of farm animals based on homology search.</title>
        <authorList>
            <person name="Schwarzerova J."/>
            <person name="Nykrynova M."/>
            <person name="Jureckova K."/>
            <person name="Cejkova D."/>
            <person name="Rychlik I."/>
        </authorList>
    </citation>
    <scope>NUCLEOTIDE SEQUENCE</scope>
    <source>
        <strain evidence="3">ET15</strain>
        <strain evidence="2">ET37</strain>
    </source>
</reference>
<dbReference type="EMBL" id="JAUEIF010000002">
    <property type="protein sequence ID" value="MDN0024603.1"/>
    <property type="molecule type" value="Genomic_DNA"/>
</dbReference>
<proteinExistence type="predicted"/>
<gene>
    <name evidence="2" type="ORF">QVN81_03055</name>
    <name evidence="3" type="ORF">QVN84_03545</name>
</gene>
<dbReference type="Proteomes" id="UP001167831">
    <property type="component" value="Unassembled WGS sequence"/>
</dbReference>
<name>A0AAW7JFE9_9BACT</name>
<evidence type="ECO:0000313" key="2">
    <source>
        <dbReference type="EMBL" id="MDN0022004.1"/>
    </source>
</evidence>
<accession>A0AAW7JFE9</accession>
<dbReference type="RefSeq" id="WP_289824710.1">
    <property type="nucleotide sequence ID" value="NZ_JAUEIE010000002.1"/>
</dbReference>
<dbReference type="AlphaFoldDB" id="A0AAW7JFE9"/>
<protein>
    <submittedName>
        <fullName evidence="3">Uncharacterized protein</fullName>
    </submittedName>
</protein>
<evidence type="ECO:0000313" key="5">
    <source>
        <dbReference type="Proteomes" id="UP001168478"/>
    </source>
</evidence>
<organism evidence="3 5">
    <name type="scientific">Leyella lascolaii</name>
    <dbReference type="NCBI Taxonomy" id="1776379"/>
    <lineage>
        <taxon>Bacteria</taxon>
        <taxon>Pseudomonadati</taxon>
        <taxon>Bacteroidota</taxon>
        <taxon>Bacteroidia</taxon>
        <taxon>Bacteroidales</taxon>
        <taxon>Prevotellaceae</taxon>
        <taxon>Leyella</taxon>
    </lineage>
</organism>
<comment type="caution">
    <text evidence="3">The sequence shown here is derived from an EMBL/GenBank/DDBJ whole genome shotgun (WGS) entry which is preliminary data.</text>
</comment>
<sequence length="48" mass="5039">MADVKHTPDIPDGVSAIVKQALSVLGKAFPGMPESLSGNTKRHVPQRG</sequence>
<reference evidence="3" key="1">
    <citation type="submission" date="2023-06" db="EMBL/GenBank/DDBJ databases">
        <authorList>
            <person name="Zeman M."/>
            <person name="Kubasova T."/>
            <person name="Jahodarova E."/>
            <person name="Nykrynova M."/>
            <person name="Rychlik I."/>
        </authorList>
    </citation>
    <scope>NUCLEOTIDE SEQUENCE</scope>
    <source>
        <strain evidence="3">ET15</strain>
        <strain evidence="2">ET37</strain>
    </source>
</reference>
<keyword evidence="4" id="KW-1185">Reference proteome</keyword>
<evidence type="ECO:0000313" key="3">
    <source>
        <dbReference type="EMBL" id="MDN0024603.1"/>
    </source>
</evidence>
<evidence type="ECO:0000256" key="1">
    <source>
        <dbReference type="SAM" id="MobiDB-lite"/>
    </source>
</evidence>